<organism evidence="1 2">
    <name type="scientific">Sphingobacterium arenae</name>
    <dbReference type="NCBI Taxonomy" id="1280598"/>
    <lineage>
        <taxon>Bacteria</taxon>
        <taxon>Pseudomonadati</taxon>
        <taxon>Bacteroidota</taxon>
        <taxon>Sphingobacteriia</taxon>
        <taxon>Sphingobacteriales</taxon>
        <taxon>Sphingobacteriaceae</taxon>
        <taxon>Sphingobacterium</taxon>
    </lineage>
</organism>
<evidence type="ECO:0000313" key="1">
    <source>
        <dbReference type="EMBL" id="MBD1424367.1"/>
    </source>
</evidence>
<name>A0ABR7XZ82_9SPHI</name>
<proteinExistence type="predicted"/>
<dbReference type="Proteomes" id="UP000606494">
    <property type="component" value="Unassembled WGS sequence"/>
</dbReference>
<dbReference type="EMBL" id="JACNYK010000001">
    <property type="protein sequence ID" value="MBD1424367.1"/>
    <property type="molecule type" value="Genomic_DNA"/>
</dbReference>
<accession>A0ABR7XZ82</accession>
<keyword evidence="2" id="KW-1185">Reference proteome</keyword>
<dbReference type="RefSeq" id="WP_190307517.1">
    <property type="nucleotide sequence ID" value="NZ_JACNYK010000001.1"/>
</dbReference>
<reference evidence="1 2" key="1">
    <citation type="submission" date="2020-08" db="EMBL/GenBank/DDBJ databases">
        <title>Sphingobacterium sp. DN00404 isolated from aquaculture water.</title>
        <authorList>
            <person name="Zhang M."/>
        </authorList>
    </citation>
    <scope>NUCLEOTIDE SEQUENCE [LARGE SCALE GENOMIC DNA]</scope>
    <source>
        <strain evidence="1 2">KCTC 32294</strain>
    </source>
</reference>
<evidence type="ECO:0000313" key="2">
    <source>
        <dbReference type="Proteomes" id="UP000606494"/>
    </source>
</evidence>
<sequence length="106" mass="12184">MTFEEFFAKKKIDLSQLQRGNRLLYDEFRQHYVQMGQKSFDHTKKFWFNKLRKQYALLEEEETTAKDQAVSAEILETMSPDSAGIVAASSKPAGFKPRFKAGATKA</sequence>
<feature type="non-terminal residue" evidence="1">
    <location>
        <position position="106"/>
    </location>
</feature>
<protein>
    <submittedName>
        <fullName evidence="1">Uncharacterized protein</fullName>
    </submittedName>
</protein>
<gene>
    <name evidence="1" type="ORF">H8B17_02135</name>
</gene>
<comment type="caution">
    <text evidence="1">The sequence shown here is derived from an EMBL/GenBank/DDBJ whole genome shotgun (WGS) entry which is preliminary data.</text>
</comment>